<reference evidence="1 2" key="1">
    <citation type="submission" date="2020-09" db="EMBL/GenBank/DDBJ databases">
        <title>Roseomonas.</title>
        <authorList>
            <person name="Zhu W."/>
        </authorList>
    </citation>
    <scope>NUCLEOTIDE SEQUENCE [LARGE SCALE GENOMIC DNA]</scope>
    <source>
        <strain evidence="1 2">573</strain>
    </source>
</reference>
<sequence length="157" mass="15680">MLASFLMGLVGGQRAMTPLAAVSVAAATGTLPADNGAPPLLAHPLVASATVALAAAEMAGDKMKTAPDRIVPIGLLARFITNAIAGACLAPRRDRWLGAALGGTTAVAASYPGWRARMAVIPRHGQTPTGLVEDAAVLAGAVAIVGLLGHFARDGGR</sequence>
<proteinExistence type="predicted"/>
<accession>A0ABS3KIZ0</accession>
<evidence type="ECO:0000313" key="1">
    <source>
        <dbReference type="EMBL" id="MBO1077438.1"/>
    </source>
</evidence>
<dbReference type="EMBL" id="JACTNG010000001">
    <property type="protein sequence ID" value="MBO1077438.1"/>
    <property type="molecule type" value="Genomic_DNA"/>
</dbReference>
<organism evidence="1 2">
    <name type="scientific">Roseomonas haemaphysalidis</name>
    <dbReference type="NCBI Taxonomy" id="2768162"/>
    <lineage>
        <taxon>Bacteria</taxon>
        <taxon>Pseudomonadati</taxon>
        <taxon>Pseudomonadota</taxon>
        <taxon>Alphaproteobacteria</taxon>
        <taxon>Acetobacterales</taxon>
        <taxon>Roseomonadaceae</taxon>
        <taxon>Roseomonas</taxon>
    </lineage>
</organism>
<protein>
    <submittedName>
        <fullName evidence="1">DUF4126 domain-containing protein</fullName>
    </submittedName>
</protein>
<dbReference type="RefSeq" id="WP_207414880.1">
    <property type="nucleotide sequence ID" value="NZ_CP061177.1"/>
</dbReference>
<name>A0ABS3KIZ0_9PROT</name>
<keyword evidence="2" id="KW-1185">Reference proteome</keyword>
<evidence type="ECO:0000313" key="2">
    <source>
        <dbReference type="Proteomes" id="UP001518989"/>
    </source>
</evidence>
<dbReference type="Proteomes" id="UP001518989">
    <property type="component" value="Unassembled WGS sequence"/>
</dbReference>
<gene>
    <name evidence="1" type="ORF">IAI61_00240</name>
</gene>
<comment type="caution">
    <text evidence="1">The sequence shown here is derived from an EMBL/GenBank/DDBJ whole genome shotgun (WGS) entry which is preliminary data.</text>
</comment>